<dbReference type="GeneID" id="111292658"/>
<evidence type="ECO:0000259" key="7">
    <source>
        <dbReference type="Pfam" id="PF01397"/>
    </source>
</evidence>
<reference evidence="10" key="1">
    <citation type="submission" date="2025-08" db="UniProtKB">
        <authorList>
            <consortium name="RefSeq"/>
        </authorList>
    </citation>
    <scope>IDENTIFICATION</scope>
    <source>
        <tissue evidence="10">Fruit stalk</tissue>
    </source>
</reference>
<sequence length="592" mass="68805">MALSLLASVPCSSLIRRYTKGISDKESNLNSFSVVRVPATKFVATANVSDQKIVRRSANYRPPIWKYDYIQSLKSDYLGESYNERAIRLVGEVRMMLDKVMDPLEKLELVDTLQRLGLSYHFEKETKRILESIMADQSKVSWKKDNLYATALEFRLLRQHGYKVSQEVFSSFMGEMGNFKAGLCEDCKGLLNLYDASYFSVEGEDIMDNARDFATKHLQQYLKQENSDQYLATLVEHALELPLQWRILRLEAWWFIDVYEEREDRNPFLLELAKLDFNIVQAVHQDDLRHASMWWRNIGLGEKLSFARDRLMENFLWTVGVAPDPHSGKARRILAKLNSLITTIDDVYDVYGTLDELELFTEAVERWDVNAMEQLPECMKICFLALYNSINEMAFDTLKEQGFNTIPFLKKTWAELCKTYLVEAKWYYSGYKPTFKEYIDNAWISISAPVLLSHAYIFTNSTRKEWLESFKEHSNIIYCSSMILRLANDLGTSSDELKRGDVPKSIQCYMHETGSSEEEARQHIRKLIDATWKRMNEGLFDHPPFSKTFIQIAMNVARMAQCMYQHGDGHGVEDHETKDRVLLLLVLPIPLH</sequence>
<comment type="function">
    <text evidence="2">Responsible for the cyclization of trans,trans-farnesyl diphosphate (FPP) to (+)-delta cadinene.</text>
</comment>
<dbReference type="RefSeq" id="XP_022740880.1">
    <property type="nucleotide sequence ID" value="XM_022885145.1"/>
</dbReference>
<dbReference type="AlphaFoldDB" id="A0A6P5YKR6"/>
<dbReference type="InterPro" id="IPR008930">
    <property type="entry name" value="Terpenoid_cyclase/PrenylTrfase"/>
</dbReference>
<feature type="domain" description="Terpene synthase metal-binding" evidence="8">
    <location>
        <begin position="297"/>
        <end position="533"/>
    </location>
</feature>
<evidence type="ECO:0000256" key="1">
    <source>
        <dbReference type="ARBA" id="ARBA00001946"/>
    </source>
</evidence>
<dbReference type="GO" id="GO:0016102">
    <property type="term" value="P:diterpenoid biosynthetic process"/>
    <property type="evidence" value="ECO:0007669"/>
    <property type="project" value="InterPro"/>
</dbReference>
<keyword evidence="4" id="KW-0479">Metal-binding</keyword>
<dbReference type="FunFam" id="1.10.600.10:FF:000007">
    <property type="entry name" value="Isoprene synthase, chloroplastic"/>
    <property type="match status" value="1"/>
</dbReference>
<dbReference type="InterPro" id="IPR044814">
    <property type="entry name" value="Terpene_cyclase_plant_C1"/>
</dbReference>
<evidence type="ECO:0000313" key="10">
    <source>
        <dbReference type="RefSeq" id="XP_022740880.1"/>
    </source>
</evidence>
<evidence type="ECO:0000256" key="5">
    <source>
        <dbReference type="ARBA" id="ARBA00022842"/>
    </source>
</evidence>
<dbReference type="FunFam" id="1.50.10.130:FF:000001">
    <property type="entry name" value="Isoprene synthase, chloroplastic"/>
    <property type="match status" value="1"/>
</dbReference>
<dbReference type="GO" id="GO:0000287">
    <property type="term" value="F:magnesium ion binding"/>
    <property type="evidence" value="ECO:0007669"/>
    <property type="project" value="InterPro"/>
</dbReference>
<dbReference type="EC" id="4.2.3.13" evidence="3"/>
<evidence type="ECO:0000259" key="8">
    <source>
        <dbReference type="Pfam" id="PF03936"/>
    </source>
</evidence>
<dbReference type="Gene3D" id="1.50.10.130">
    <property type="entry name" value="Terpene synthase, N-terminal domain"/>
    <property type="match status" value="1"/>
</dbReference>
<dbReference type="InterPro" id="IPR001906">
    <property type="entry name" value="Terpene_synth_N"/>
</dbReference>
<dbReference type="GO" id="GO:0047461">
    <property type="term" value="F:(+)-delta-cadinene synthase activity"/>
    <property type="evidence" value="ECO:0007669"/>
    <property type="project" value="UniProtKB-EC"/>
</dbReference>
<dbReference type="InterPro" id="IPR034741">
    <property type="entry name" value="Terpene_cyclase-like_1_C"/>
</dbReference>
<evidence type="ECO:0000256" key="3">
    <source>
        <dbReference type="ARBA" id="ARBA00013103"/>
    </source>
</evidence>
<dbReference type="OrthoDB" id="1936865at2759"/>
<dbReference type="PANTHER" id="PTHR31225:SF9">
    <property type="entry name" value="TERPENE SYNTHASE 10"/>
    <property type="match status" value="1"/>
</dbReference>
<keyword evidence="6" id="KW-0456">Lyase</keyword>
<name>A0A6P5YKR6_DURZI</name>
<dbReference type="SFLD" id="SFLDG01014">
    <property type="entry name" value="Terpene_Cyclase_Like_1_N-term"/>
    <property type="match status" value="1"/>
</dbReference>
<dbReference type="SUPFAM" id="SSF48239">
    <property type="entry name" value="Terpenoid cyclases/Protein prenyltransferases"/>
    <property type="match status" value="1"/>
</dbReference>
<organism evidence="9 10">
    <name type="scientific">Durio zibethinus</name>
    <name type="common">Durian</name>
    <dbReference type="NCBI Taxonomy" id="66656"/>
    <lineage>
        <taxon>Eukaryota</taxon>
        <taxon>Viridiplantae</taxon>
        <taxon>Streptophyta</taxon>
        <taxon>Embryophyta</taxon>
        <taxon>Tracheophyta</taxon>
        <taxon>Spermatophyta</taxon>
        <taxon>Magnoliopsida</taxon>
        <taxon>eudicotyledons</taxon>
        <taxon>Gunneridae</taxon>
        <taxon>Pentapetalae</taxon>
        <taxon>rosids</taxon>
        <taxon>malvids</taxon>
        <taxon>Malvales</taxon>
        <taxon>Malvaceae</taxon>
        <taxon>Helicteroideae</taxon>
        <taxon>Durio</taxon>
    </lineage>
</organism>
<dbReference type="InterPro" id="IPR050148">
    <property type="entry name" value="Terpene_synthase-like"/>
</dbReference>
<evidence type="ECO:0000256" key="2">
    <source>
        <dbReference type="ARBA" id="ARBA00002383"/>
    </source>
</evidence>
<dbReference type="CDD" id="cd00684">
    <property type="entry name" value="Terpene_cyclase_plant_C1"/>
    <property type="match status" value="1"/>
</dbReference>
<dbReference type="SFLD" id="SFLDS00005">
    <property type="entry name" value="Isoprenoid_Synthase_Type_I"/>
    <property type="match status" value="1"/>
</dbReference>
<dbReference type="SFLD" id="SFLDG01019">
    <property type="entry name" value="Terpene_Cyclase_Like_1_C_Termi"/>
    <property type="match status" value="1"/>
</dbReference>
<comment type="cofactor">
    <cofactor evidence="1">
        <name>Mg(2+)</name>
        <dbReference type="ChEBI" id="CHEBI:18420"/>
    </cofactor>
</comment>
<dbReference type="InterPro" id="IPR008949">
    <property type="entry name" value="Isoprenoid_synthase_dom_sf"/>
</dbReference>
<keyword evidence="5" id="KW-0460">Magnesium</keyword>
<feature type="domain" description="Terpene synthase N-terminal" evidence="7">
    <location>
        <begin position="64"/>
        <end position="239"/>
    </location>
</feature>
<dbReference type="Proteomes" id="UP000515121">
    <property type="component" value="Unplaced"/>
</dbReference>
<accession>A0A6P5YKR6</accession>
<dbReference type="KEGG" id="dzi:111292658"/>
<dbReference type="InterPro" id="IPR005630">
    <property type="entry name" value="Terpene_synthase_metal-bd"/>
</dbReference>
<gene>
    <name evidence="10" type="primary">LOC111292658</name>
</gene>
<dbReference type="Pfam" id="PF03936">
    <property type="entry name" value="Terpene_synth_C"/>
    <property type="match status" value="1"/>
</dbReference>
<keyword evidence="9" id="KW-1185">Reference proteome</keyword>
<dbReference type="SUPFAM" id="SSF48576">
    <property type="entry name" value="Terpenoid synthases"/>
    <property type="match status" value="1"/>
</dbReference>
<evidence type="ECO:0000256" key="6">
    <source>
        <dbReference type="ARBA" id="ARBA00023239"/>
    </source>
</evidence>
<evidence type="ECO:0000313" key="9">
    <source>
        <dbReference type="Proteomes" id="UP000515121"/>
    </source>
</evidence>
<proteinExistence type="predicted"/>
<dbReference type="InterPro" id="IPR036965">
    <property type="entry name" value="Terpene_synth_N_sf"/>
</dbReference>
<evidence type="ECO:0000256" key="4">
    <source>
        <dbReference type="ARBA" id="ARBA00022723"/>
    </source>
</evidence>
<dbReference type="Gene3D" id="1.10.600.10">
    <property type="entry name" value="Farnesyl Diphosphate Synthase"/>
    <property type="match status" value="1"/>
</dbReference>
<dbReference type="Pfam" id="PF01397">
    <property type="entry name" value="Terpene_synth"/>
    <property type="match status" value="1"/>
</dbReference>
<protein>
    <recommendedName>
        <fullName evidence="3">(+)-delta-cadinene synthase</fullName>
        <ecNumber evidence="3">4.2.3.13</ecNumber>
    </recommendedName>
</protein>
<dbReference type="PANTHER" id="PTHR31225">
    <property type="entry name" value="OS04G0344100 PROTEIN-RELATED"/>
    <property type="match status" value="1"/>
</dbReference>